<dbReference type="OrthoDB" id="4126315at2759"/>
<dbReference type="InterPro" id="IPR011008">
    <property type="entry name" value="Dimeric_a/b-barrel"/>
</dbReference>
<protein>
    <recommendedName>
        <fullName evidence="3">ABM domain-containing protein</fullName>
    </recommendedName>
</protein>
<evidence type="ECO:0000313" key="2">
    <source>
        <dbReference type="Proteomes" id="UP000799770"/>
    </source>
</evidence>
<sequence length="106" mass="12433">MAPLIVNITYYLKPGTEDQFWEAGKPLLDELKEDERLQYVNAMQFSHETGIVRLVEVWNATEDVLMADLSKRKHYQSFADTLKEVQEREQQVDIMTAIEGYEYMKA</sequence>
<reference evidence="1" key="1">
    <citation type="journal article" date="2020" name="Stud. Mycol.">
        <title>101 Dothideomycetes genomes: a test case for predicting lifestyles and emergence of pathogens.</title>
        <authorList>
            <person name="Haridas S."/>
            <person name="Albert R."/>
            <person name="Binder M."/>
            <person name="Bloem J."/>
            <person name="Labutti K."/>
            <person name="Salamov A."/>
            <person name="Andreopoulos B."/>
            <person name="Baker S."/>
            <person name="Barry K."/>
            <person name="Bills G."/>
            <person name="Bluhm B."/>
            <person name="Cannon C."/>
            <person name="Castanera R."/>
            <person name="Culley D."/>
            <person name="Daum C."/>
            <person name="Ezra D."/>
            <person name="Gonzalez J."/>
            <person name="Henrissat B."/>
            <person name="Kuo A."/>
            <person name="Liang C."/>
            <person name="Lipzen A."/>
            <person name="Lutzoni F."/>
            <person name="Magnuson J."/>
            <person name="Mondo S."/>
            <person name="Nolan M."/>
            <person name="Ohm R."/>
            <person name="Pangilinan J."/>
            <person name="Park H.-J."/>
            <person name="Ramirez L."/>
            <person name="Alfaro M."/>
            <person name="Sun H."/>
            <person name="Tritt A."/>
            <person name="Yoshinaga Y."/>
            <person name="Zwiers L.-H."/>
            <person name="Turgeon B."/>
            <person name="Goodwin S."/>
            <person name="Spatafora J."/>
            <person name="Crous P."/>
            <person name="Grigoriev I."/>
        </authorList>
    </citation>
    <scope>NUCLEOTIDE SEQUENCE</scope>
    <source>
        <strain evidence="1">CBS 627.86</strain>
    </source>
</reference>
<dbReference type="Gene3D" id="3.30.70.100">
    <property type="match status" value="1"/>
</dbReference>
<keyword evidence="2" id="KW-1185">Reference proteome</keyword>
<gene>
    <name evidence="1" type="ORF">BDV96DRAFT_638508</name>
</gene>
<dbReference type="SUPFAM" id="SSF54909">
    <property type="entry name" value="Dimeric alpha+beta barrel"/>
    <property type="match status" value="1"/>
</dbReference>
<accession>A0A6A5YFG1</accession>
<evidence type="ECO:0008006" key="3">
    <source>
        <dbReference type="Google" id="ProtNLM"/>
    </source>
</evidence>
<name>A0A6A5YFG1_9PLEO</name>
<dbReference type="Proteomes" id="UP000799770">
    <property type="component" value="Unassembled WGS sequence"/>
</dbReference>
<dbReference type="AlphaFoldDB" id="A0A6A5YFG1"/>
<dbReference type="EMBL" id="ML977368">
    <property type="protein sequence ID" value="KAF2106022.1"/>
    <property type="molecule type" value="Genomic_DNA"/>
</dbReference>
<organism evidence="1 2">
    <name type="scientific">Lophiotrema nucula</name>
    <dbReference type="NCBI Taxonomy" id="690887"/>
    <lineage>
        <taxon>Eukaryota</taxon>
        <taxon>Fungi</taxon>
        <taxon>Dikarya</taxon>
        <taxon>Ascomycota</taxon>
        <taxon>Pezizomycotina</taxon>
        <taxon>Dothideomycetes</taxon>
        <taxon>Pleosporomycetidae</taxon>
        <taxon>Pleosporales</taxon>
        <taxon>Lophiotremataceae</taxon>
        <taxon>Lophiotrema</taxon>
    </lineage>
</organism>
<evidence type="ECO:0000313" key="1">
    <source>
        <dbReference type="EMBL" id="KAF2106022.1"/>
    </source>
</evidence>
<proteinExistence type="predicted"/>